<keyword evidence="1" id="KW-1133">Transmembrane helix</keyword>
<dbReference type="Proteomes" id="UP000029267">
    <property type="component" value="Unassembled WGS sequence"/>
</dbReference>
<comment type="caution">
    <text evidence="2">The sequence shown here is derived from an EMBL/GenBank/DDBJ whole genome shotgun (WGS) entry which is preliminary data.</text>
</comment>
<keyword evidence="1" id="KW-0472">Membrane</keyword>
<organism evidence="2 3">
    <name type="scientific">Geobacillus icigianus</name>
    <dbReference type="NCBI Taxonomy" id="1430331"/>
    <lineage>
        <taxon>Bacteria</taxon>
        <taxon>Bacillati</taxon>
        <taxon>Bacillota</taxon>
        <taxon>Bacilli</taxon>
        <taxon>Bacillales</taxon>
        <taxon>Anoxybacillaceae</taxon>
        <taxon>Geobacillus</taxon>
    </lineage>
</organism>
<dbReference type="Pfam" id="PF12730">
    <property type="entry name" value="ABC2_membrane_4"/>
    <property type="match status" value="1"/>
</dbReference>
<dbReference type="InterPro" id="IPR022294">
    <property type="entry name" value="ABC-transptr_permeasesu"/>
</dbReference>
<feature type="transmembrane region" description="Helical" evidence="1">
    <location>
        <begin position="233"/>
        <end position="252"/>
    </location>
</feature>
<feature type="transmembrane region" description="Helical" evidence="1">
    <location>
        <begin position="21"/>
        <end position="39"/>
    </location>
</feature>
<evidence type="ECO:0000313" key="3">
    <source>
        <dbReference type="Proteomes" id="UP000029267"/>
    </source>
</evidence>
<proteinExistence type="predicted"/>
<gene>
    <name evidence="2" type="ORF">EP10_002792</name>
</gene>
<dbReference type="EMBL" id="JPYA02000004">
    <property type="protein sequence ID" value="MEB3751920.1"/>
    <property type="molecule type" value="Genomic_DNA"/>
</dbReference>
<feature type="transmembrane region" description="Helical" evidence="1">
    <location>
        <begin position="175"/>
        <end position="195"/>
    </location>
</feature>
<dbReference type="NCBIfam" id="TIGR03733">
    <property type="entry name" value="lanti_perm_MutG"/>
    <property type="match status" value="1"/>
</dbReference>
<keyword evidence="3" id="KW-1185">Reference proteome</keyword>
<keyword evidence="1" id="KW-0812">Transmembrane</keyword>
<feature type="transmembrane region" description="Helical" evidence="1">
    <location>
        <begin position="102"/>
        <end position="122"/>
    </location>
</feature>
<reference evidence="2 3" key="1">
    <citation type="journal article" date="2014" name="Genome Announc.">
        <title>Draft Genome Sequence of Geobacillus icigianus Strain G1w1T Isolated from Hot Springs in the Valley of Geysers, Kamchatka (Russian Federation).</title>
        <authorList>
            <person name="Bryanskaya A.V."/>
            <person name="Rozanov A.S."/>
            <person name="Logacheva M.D."/>
            <person name="Kotenko A.V."/>
            <person name="Peltek S.E."/>
        </authorList>
    </citation>
    <scope>NUCLEOTIDE SEQUENCE [LARGE SCALE GENOMIC DNA]</scope>
    <source>
        <strain evidence="2 3">G1w1</strain>
    </source>
</reference>
<name>A0ABU6BJF4_9BACL</name>
<evidence type="ECO:0000256" key="1">
    <source>
        <dbReference type="SAM" id="Phobius"/>
    </source>
</evidence>
<feature type="transmembrane region" description="Helical" evidence="1">
    <location>
        <begin position="51"/>
        <end position="76"/>
    </location>
</feature>
<accession>A0ABU6BJF4</accession>
<evidence type="ECO:0000313" key="2">
    <source>
        <dbReference type="EMBL" id="MEB3751920.1"/>
    </source>
</evidence>
<evidence type="ECO:0008006" key="4">
    <source>
        <dbReference type="Google" id="ProtNLM"/>
    </source>
</evidence>
<protein>
    <recommendedName>
        <fullName evidence="4">Lantibiotic immunity ABC transporter MutG family permease subunit</fullName>
    </recommendedName>
</protein>
<sequence>MSFLRLLSSEWLKTKRTAIRLMMIITPISYSLLMVWYFSHYHTIMFLETKIYEAFFEVMTVSLPIIISLLTGLMAYQEEKAGSFMNILTGPVSKMKSYIGKLTLLIFLAGADILLATLLMLLGMKYVLKVAPIHEHVFLQGAALSIVGSLFLFSLHLFISFAFGMGASIAVGSGGFLIAALLGATSLGDHIWMYVPWTWAVRLSQLPLLSMPEIKQALGELLLHSYSLSLREGTAYALLSFLIATVIGSIWFQRWEGNKPHE</sequence>
<dbReference type="RefSeq" id="WP_033020699.1">
    <property type="nucleotide sequence ID" value="NZ_JPYA02000004.1"/>
</dbReference>
<feature type="transmembrane region" description="Helical" evidence="1">
    <location>
        <begin position="142"/>
        <end position="163"/>
    </location>
</feature>
<dbReference type="CDD" id="cd21808">
    <property type="entry name" value="ABC-2_lan_permease_MutG"/>
    <property type="match status" value="1"/>
</dbReference>